<organism evidence="1 2">
    <name type="scientific">Aquarana catesbeiana</name>
    <name type="common">American bullfrog</name>
    <name type="synonym">Rana catesbeiana</name>
    <dbReference type="NCBI Taxonomy" id="8400"/>
    <lineage>
        <taxon>Eukaryota</taxon>
        <taxon>Metazoa</taxon>
        <taxon>Chordata</taxon>
        <taxon>Craniata</taxon>
        <taxon>Vertebrata</taxon>
        <taxon>Euteleostomi</taxon>
        <taxon>Amphibia</taxon>
        <taxon>Batrachia</taxon>
        <taxon>Anura</taxon>
        <taxon>Neobatrachia</taxon>
        <taxon>Ranoidea</taxon>
        <taxon>Ranidae</taxon>
        <taxon>Aquarana</taxon>
    </lineage>
</organism>
<protein>
    <submittedName>
        <fullName evidence="1">Uncharacterized protein</fullName>
    </submittedName>
</protein>
<proteinExistence type="predicted"/>
<evidence type="ECO:0000313" key="2">
    <source>
        <dbReference type="Proteomes" id="UP000228934"/>
    </source>
</evidence>
<keyword evidence="2" id="KW-1185">Reference proteome</keyword>
<dbReference type="SUPFAM" id="SSF47954">
    <property type="entry name" value="Cyclin-like"/>
    <property type="match status" value="1"/>
</dbReference>
<reference evidence="2" key="1">
    <citation type="journal article" date="2017" name="Nat. Commun.">
        <title>The North American bullfrog draft genome provides insight into hormonal regulation of long noncoding RNA.</title>
        <authorList>
            <person name="Hammond S.A."/>
            <person name="Warren R.L."/>
            <person name="Vandervalk B.P."/>
            <person name="Kucuk E."/>
            <person name="Khan H."/>
            <person name="Gibb E.A."/>
            <person name="Pandoh P."/>
            <person name="Kirk H."/>
            <person name="Zhao Y."/>
            <person name="Jones M."/>
            <person name="Mungall A.J."/>
            <person name="Coope R."/>
            <person name="Pleasance S."/>
            <person name="Moore R.A."/>
            <person name="Holt R.A."/>
            <person name="Round J.M."/>
            <person name="Ohora S."/>
            <person name="Walle B.V."/>
            <person name="Veldhoen N."/>
            <person name="Helbing C.C."/>
            <person name="Birol I."/>
        </authorList>
    </citation>
    <scope>NUCLEOTIDE SEQUENCE [LARGE SCALE GENOMIC DNA]</scope>
</reference>
<gene>
    <name evidence="1" type="ORF">AB205_0166100</name>
</gene>
<evidence type="ECO:0000313" key="1">
    <source>
        <dbReference type="EMBL" id="PIO29376.1"/>
    </source>
</evidence>
<dbReference type="EMBL" id="KV934196">
    <property type="protein sequence ID" value="PIO29376.1"/>
    <property type="molecule type" value="Genomic_DNA"/>
</dbReference>
<sequence length="57" mass="6924">YRSQLTINTAIVYMHRFYMHHSFTKYHRHSLNPDCQVPTCSNWRSIHTDLKEEFQPG</sequence>
<accession>A0A2G9RN79</accession>
<feature type="non-terminal residue" evidence="1">
    <location>
        <position position="1"/>
    </location>
</feature>
<dbReference type="Gene3D" id="1.10.472.10">
    <property type="entry name" value="Cyclin-like"/>
    <property type="match status" value="1"/>
</dbReference>
<dbReference type="AlphaFoldDB" id="A0A2G9RN79"/>
<dbReference type="OrthoDB" id="25002at2759"/>
<dbReference type="Proteomes" id="UP000228934">
    <property type="component" value="Unassembled WGS sequence"/>
</dbReference>
<dbReference type="InterPro" id="IPR036915">
    <property type="entry name" value="Cyclin-like_sf"/>
</dbReference>
<name>A0A2G9RN79_AQUCT</name>